<dbReference type="PANTHER" id="PTHR43048:SF6">
    <property type="entry name" value="BLR8189 PROTEIN"/>
    <property type="match status" value="1"/>
</dbReference>
<sequence length="171" mass="19070">MGDTDTPYPRSLAHVAVTVPDVEEALDWYRDVFGWTLLTEPRAVTGNDGYGGRRAVDVLGEFSEMTVAHLVTGNGIGVELFEFASTGESNRSDITQPGFFHICVVDPDVEGLAERIDERGGEHYSRIWRLFEEDEEHLLTYCTDPYGNLVEIYSHSHEGMLLAEPCPTDDS</sequence>
<keyword evidence="1" id="KW-0479">Metal-binding</keyword>
<accession>A0A2I8VNU5</accession>
<dbReference type="Pfam" id="PF00903">
    <property type="entry name" value="Glyoxalase"/>
    <property type="match status" value="1"/>
</dbReference>
<dbReference type="OrthoDB" id="6111at2157"/>
<dbReference type="SUPFAM" id="SSF54593">
    <property type="entry name" value="Glyoxalase/Bleomycin resistance protein/Dihydroxybiphenyl dioxygenase"/>
    <property type="match status" value="1"/>
</dbReference>
<dbReference type="EMBL" id="CP026309">
    <property type="protein sequence ID" value="AUV83586.1"/>
    <property type="molecule type" value="Genomic_DNA"/>
</dbReference>
<evidence type="ECO:0000313" key="3">
    <source>
        <dbReference type="EMBL" id="AUV83586.1"/>
    </source>
</evidence>
<keyword evidence="4" id="KW-1185">Reference proteome</keyword>
<dbReference type="GO" id="GO:0004493">
    <property type="term" value="F:methylmalonyl-CoA epimerase activity"/>
    <property type="evidence" value="ECO:0007669"/>
    <property type="project" value="TreeGrafter"/>
</dbReference>
<proteinExistence type="predicted"/>
<dbReference type="Proteomes" id="UP000236584">
    <property type="component" value="Chromosome"/>
</dbReference>
<organism evidence="3 4">
    <name type="scientific">Salinigranum rubrum</name>
    <dbReference type="NCBI Taxonomy" id="755307"/>
    <lineage>
        <taxon>Archaea</taxon>
        <taxon>Methanobacteriati</taxon>
        <taxon>Methanobacteriota</taxon>
        <taxon>Stenosarchaea group</taxon>
        <taxon>Halobacteria</taxon>
        <taxon>Halobacteriales</taxon>
        <taxon>Haloferacaceae</taxon>
        <taxon>Salinigranum</taxon>
    </lineage>
</organism>
<dbReference type="KEGG" id="srub:C2R22_19670"/>
<dbReference type="PANTHER" id="PTHR43048">
    <property type="entry name" value="METHYLMALONYL-COA EPIMERASE"/>
    <property type="match status" value="1"/>
</dbReference>
<dbReference type="InterPro" id="IPR004360">
    <property type="entry name" value="Glyas_Fos-R_dOase_dom"/>
</dbReference>
<dbReference type="GO" id="GO:0046491">
    <property type="term" value="P:L-methylmalonyl-CoA metabolic process"/>
    <property type="evidence" value="ECO:0007669"/>
    <property type="project" value="TreeGrafter"/>
</dbReference>
<dbReference type="RefSeq" id="WP_103427275.1">
    <property type="nucleotide sequence ID" value="NZ_CP026309.1"/>
</dbReference>
<evidence type="ECO:0000259" key="2">
    <source>
        <dbReference type="PROSITE" id="PS51819"/>
    </source>
</evidence>
<dbReference type="InterPro" id="IPR051785">
    <property type="entry name" value="MMCE/EMCE_epimerase"/>
</dbReference>
<reference evidence="3 4" key="1">
    <citation type="submission" date="2018-01" db="EMBL/GenBank/DDBJ databases">
        <title>Complete genome sequence of Salinigranum rubrum GX10T, an extremely halophilic archaeon isolated from a marine solar saltern.</title>
        <authorList>
            <person name="Han S."/>
        </authorList>
    </citation>
    <scope>NUCLEOTIDE SEQUENCE [LARGE SCALE GENOMIC DNA]</scope>
    <source>
        <strain evidence="3 4">GX10</strain>
    </source>
</reference>
<feature type="domain" description="VOC" evidence="2">
    <location>
        <begin position="11"/>
        <end position="155"/>
    </location>
</feature>
<dbReference type="InterPro" id="IPR029068">
    <property type="entry name" value="Glyas_Bleomycin-R_OHBP_Dase"/>
</dbReference>
<evidence type="ECO:0000256" key="1">
    <source>
        <dbReference type="ARBA" id="ARBA00022723"/>
    </source>
</evidence>
<dbReference type="GeneID" id="35594360"/>
<dbReference type="GO" id="GO:0046872">
    <property type="term" value="F:metal ion binding"/>
    <property type="evidence" value="ECO:0007669"/>
    <property type="project" value="UniProtKB-KW"/>
</dbReference>
<name>A0A2I8VNU5_9EURY</name>
<dbReference type="InterPro" id="IPR037523">
    <property type="entry name" value="VOC_core"/>
</dbReference>
<dbReference type="PROSITE" id="PS51819">
    <property type="entry name" value="VOC"/>
    <property type="match status" value="1"/>
</dbReference>
<gene>
    <name evidence="3" type="ORF">C2R22_19670</name>
</gene>
<protein>
    <submittedName>
        <fullName evidence="3">Glyoxalase</fullName>
    </submittedName>
</protein>
<evidence type="ECO:0000313" key="4">
    <source>
        <dbReference type="Proteomes" id="UP000236584"/>
    </source>
</evidence>
<dbReference type="AlphaFoldDB" id="A0A2I8VNU5"/>
<dbReference type="Gene3D" id="3.10.180.10">
    <property type="entry name" value="2,3-Dihydroxybiphenyl 1,2-Dioxygenase, domain 1"/>
    <property type="match status" value="1"/>
</dbReference>